<dbReference type="OrthoDB" id="5348845at2759"/>
<keyword evidence="1" id="KW-1133">Transmembrane helix</keyword>
<name>A0A9P5TH83_GYMJU</name>
<gene>
    <name evidence="2" type="ORF">CPB84DRAFT_1796233</name>
</gene>
<protein>
    <submittedName>
        <fullName evidence="2">Uncharacterized protein</fullName>
    </submittedName>
</protein>
<organism evidence="2 3">
    <name type="scientific">Gymnopilus junonius</name>
    <name type="common">Spectacular rustgill mushroom</name>
    <name type="synonym">Gymnopilus spectabilis subsp. junonius</name>
    <dbReference type="NCBI Taxonomy" id="109634"/>
    <lineage>
        <taxon>Eukaryota</taxon>
        <taxon>Fungi</taxon>
        <taxon>Dikarya</taxon>
        <taxon>Basidiomycota</taxon>
        <taxon>Agaricomycotina</taxon>
        <taxon>Agaricomycetes</taxon>
        <taxon>Agaricomycetidae</taxon>
        <taxon>Agaricales</taxon>
        <taxon>Agaricineae</taxon>
        <taxon>Hymenogastraceae</taxon>
        <taxon>Gymnopilus</taxon>
    </lineage>
</organism>
<evidence type="ECO:0000313" key="3">
    <source>
        <dbReference type="Proteomes" id="UP000724874"/>
    </source>
</evidence>
<feature type="transmembrane region" description="Helical" evidence="1">
    <location>
        <begin position="24"/>
        <end position="46"/>
    </location>
</feature>
<dbReference type="EMBL" id="JADNYJ010000189">
    <property type="protein sequence ID" value="KAF8875962.1"/>
    <property type="molecule type" value="Genomic_DNA"/>
</dbReference>
<comment type="caution">
    <text evidence="2">The sequence shown here is derived from an EMBL/GenBank/DDBJ whole genome shotgun (WGS) entry which is preliminary data.</text>
</comment>
<sequence length="211" mass="23350">MYSLSHNSFLASSLPVGQNVVKNIIFNAAGVVLSFGIYRIFSFLAFKGRDYTSFLMFGEDLIQKGLFVFSRRFNGQALLVTALAIMMVAAGFYDTLLWALDSPGYITKTTRMNAGQLSSQMLDNPGYLIQLSNPHNNLSMINLNDTLGTNLYASTPLETVPAVVPLSIDVPPSIWLDSEGWAIGPDNTLIHGRRIPAVYFRPIYHHEQSPV</sequence>
<accession>A0A9P5TH83</accession>
<keyword evidence="1" id="KW-0472">Membrane</keyword>
<reference evidence="2" key="1">
    <citation type="submission" date="2020-11" db="EMBL/GenBank/DDBJ databases">
        <authorList>
            <consortium name="DOE Joint Genome Institute"/>
            <person name="Ahrendt S."/>
            <person name="Riley R."/>
            <person name="Andreopoulos W."/>
            <person name="LaButti K."/>
            <person name="Pangilinan J."/>
            <person name="Ruiz-duenas F.J."/>
            <person name="Barrasa J.M."/>
            <person name="Sanchez-Garcia M."/>
            <person name="Camarero S."/>
            <person name="Miyauchi S."/>
            <person name="Serrano A."/>
            <person name="Linde D."/>
            <person name="Babiker R."/>
            <person name="Drula E."/>
            <person name="Ayuso-Fernandez I."/>
            <person name="Pacheco R."/>
            <person name="Padilla G."/>
            <person name="Ferreira P."/>
            <person name="Barriuso J."/>
            <person name="Kellner H."/>
            <person name="Castanera R."/>
            <person name="Alfaro M."/>
            <person name="Ramirez L."/>
            <person name="Pisabarro A.G."/>
            <person name="Kuo A."/>
            <person name="Tritt A."/>
            <person name="Lipzen A."/>
            <person name="He G."/>
            <person name="Yan M."/>
            <person name="Ng V."/>
            <person name="Cullen D."/>
            <person name="Martin F."/>
            <person name="Rosso M.-N."/>
            <person name="Henrissat B."/>
            <person name="Hibbett D."/>
            <person name="Martinez A.T."/>
            <person name="Grigoriev I.V."/>
        </authorList>
    </citation>
    <scope>NUCLEOTIDE SEQUENCE</scope>
    <source>
        <strain evidence="2">AH 44721</strain>
    </source>
</reference>
<keyword evidence="3" id="KW-1185">Reference proteome</keyword>
<proteinExistence type="predicted"/>
<keyword evidence="1" id="KW-0812">Transmembrane</keyword>
<evidence type="ECO:0000256" key="1">
    <source>
        <dbReference type="SAM" id="Phobius"/>
    </source>
</evidence>
<evidence type="ECO:0000313" key="2">
    <source>
        <dbReference type="EMBL" id="KAF8875962.1"/>
    </source>
</evidence>
<dbReference type="Proteomes" id="UP000724874">
    <property type="component" value="Unassembled WGS sequence"/>
</dbReference>
<feature type="transmembrane region" description="Helical" evidence="1">
    <location>
        <begin position="77"/>
        <end position="100"/>
    </location>
</feature>
<dbReference type="AlphaFoldDB" id="A0A9P5TH83"/>